<dbReference type="CDD" id="cd23068">
    <property type="entry name" value="PDZ_ZASP52-like"/>
    <property type="match status" value="1"/>
</dbReference>
<dbReference type="GO" id="GO:0030036">
    <property type="term" value="P:actin cytoskeleton organization"/>
    <property type="evidence" value="ECO:0007669"/>
    <property type="project" value="TreeGrafter"/>
</dbReference>
<comment type="subcellular location">
    <subcellularLocation>
        <location evidence="1">Cytoplasm</location>
    </subcellularLocation>
</comment>
<evidence type="ECO:0000259" key="5">
    <source>
        <dbReference type="PROSITE" id="PS50106"/>
    </source>
</evidence>
<keyword evidence="3" id="KW-0479">Metal-binding</keyword>
<dbReference type="PANTHER" id="PTHR24214">
    <property type="entry name" value="PDZ AND LIM DOMAIN PROTEIN ZASP"/>
    <property type="match status" value="1"/>
</dbReference>
<proteinExistence type="predicted"/>
<dbReference type="SUPFAM" id="SSF50156">
    <property type="entry name" value="PDZ domain-like"/>
    <property type="match status" value="1"/>
</dbReference>
<dbReference type="GO" id="GO:0001725">
    <property type="term" value="C:stress fiber"/>
    <property type="evidence" value="ECO:0007669"/>
    <property type="project" value="TreeGrafter"/>
</dbReference>
<dbReference type="GO" id="GO:0005912">
    <property type="term" value="C:adherens junction"/>
    <property type="evidence" value="ECO:0007669"/>
    <property type="project" value="TreeGrafter"/>
</dbReference>
<gene>
    <name evidence="6" type="ORF">MGAL_10B065233</name>
</gene>
<dbReference type="GO" id="GO:0051371">
    <property type="term" value="F:muscle alpha-actinin binding"/>
    <property type="evidence" value="ECO:0007669"/>
    <property type="project" value="TreeGrafter"/>
</dbReference>
<dbReference type="AlphaFoldDB" id="A0A8B6CTR7"/>
<keyword evidence="7" id="KW-1185">Reference proteome</keyword>
<evidence type="ECO:0000256" key="3">
    <source>
        <dbReference type="ARBA" id="ARBA00023038"/>
    </source>
</evidence>
<evidence type="ECO:0000313" key="6">
    <source>
        <dbReference type="EMBL" id="VDI10046.1"/>
    </source>
</evidence>
<sequence>MATVQIQKSGGQPWGFRLAGGRDFNVPLQVKKVESGSPAAGVLAPGDSIIGIGNSDARGMTHMQAHQTIRGSGNYLQLTVVKGHGGMDRLSSIKPKGPVKFSPWKAQSAQ</sequence>
<organism evidence="6 7">
    <name type="scientific">Mytilus galloprovincialis</name>
    <name type="common">Mediterranean mussel</name>
    <dbReference type="NCBI Taxonomy" id="29158"/>
    <lineage>
        <taxon>Eukaryota</taxon>
        <taxon>Metazoa</taxon>
        <taxon>Spiralia</taxon>
        <taxon>Lophotrochozoa</taxon>
        <taxon>Mollusca</taxon>
        <taxon>Bivalvia</taxon>
        <taxon>Autobranchia</taxon>
        <taxon>Pteriomorphia</taxon>
        <taxon>Mytilida</taxon>
        <taxon>Mytiloidea</taxon>
        <taxon>Mytilidae</taxon>
        <taxon>Mytilinae</taxon>
        <taxon>Mytilus</taxon>
    </lineage>
</organism>
<feature type="domain" description="PDZ" evidence="5">
    <location>
        <begin position="3"/>
        <end position="84"/>
    </location>
</feature>
<dbReference type="InterPro" id="IPR036034">
    <property type="entry name" value="PDZ_sf"/>
</dbReference>
<dbReference type="PROSITE" id="PS50106">
    <property type="entry name" value="PDZ"/>
    <property type="match status" value="1"/>
</dbReference>
<evidence type="ECO:0000313" key="7">
    <source>
        <dbReference type="Proteomes" id="UP000596742"/>
    </source>
</evidence>
<dbReference type="GO" id="GO:0061061">
    <property type="term" value="P:muscle structure development"/>
    <property type="evidence" value="ECO:0007669"/>
    <property type="project" value="TreeGrafter"/>
</dbReference>
<dbReference type="GO" id="GO:0005737">
    <property type="term" value="C:cytoplasm"/>
    <property type="evidence" value="ECO:0007669"/>
    <property type="project" value="UniProtKB-SubCell"/>
</dbReference>
<keyword evidence="3" id="KW-0440">LIM domain</keyword>
<dbReference type="GO" id="GO:0031941">
    <property type="term" value="C:filamentous actin"/>
    <property type="evidence" value="ECO:0007669"/>
    <property type="project" value="TreeGrafter"/>
</dbReference>
<dbReference type="EMBL" id="UYJE01002362">
    <property type="protein sequence ID" value="VDI10046.1"/>
    <property type="molecule type" value="Genomic_DNA"/>
</dbReference>
<dbReference type="Pfam" id="PF00595">
    <property type="entry name" value="PDZ"/>
    <property type="match status" value="1"/>
</dbReference>
<dbReference type="InterPro" id="IPR001478">
    <property type="entry name" value="PDZ"/>
</dbReference>
<reference evidence="6" key="1">
    <citation type="submission" date="2018-11" db="EMBL/GenBank/DDBJ databases">
        <authorList>
            <person name="Alioto T."/>
            <person name="Alioto T."/>
        </authorList>
    </citation>
    <scope>NUCLEOTIDE SEQUENCE</scope>
</reference>
<accession>A0A8B6CTR7</accession>
<dbReference type="Gene3D" id="2.30.42.10">
    <property type="match status" value="1"/>
</dbReference>
<evidence type="ECO:0000256" key="4">
    <source>
        <dbReference type="SAM" id="MobiDB-lite"/>
    </source>
</evidence>
<dbReference type="OrthoDB" id="44841at2759"/>
<keyword evidence="3" id="KW-0862">Zinc</keyword>
<dbReference type="GO" id="GO:0003779">
    <property type="term" value="F:actin binding"/>
    <property type="evidence" value="ECO:0007669"/>
    <property type="project" value="TreeGrafter"/>
</dbReference>
<dbReference type="InterPro" id="IPR050604">
    <property type="entry name" value="PDZ-LIM_domain"/>
</dbReference>
<dbReference type="FunFam" id="2.30.42.10:FF:000055">
    <property type="entry name" value="PDZ and LIM domain protein 3"/>
    <property type="match status" value="1"/>
</dbReference>
<dbReference type="SMART" id="SM00228">
    <property type="entry name" value="PDZ"/>
    <property type="match status" value="1"/>
</dbReference>
<feature type="region of interest" description="Disordered" evidence="4">
    <location>
        <begin position="91"/>
        <end position="110"/>
    </location>
</feature>
<name>A0A8B6CTR7_MYTGA</name>
<evidence type="ECO:0000256" key="1">
    <source>
        <dbReference type="ARBA" id="ARBA00004496"/>
    </source>
</evidence>
<dbReference type="Proteomes" id="UP000596742">
    <property type="component" value="Unassembled WGS sequence"/>
</dbReference>
<dbReference type="PANTHER" id="PTHR24214:SF38">
    <property type="entry name" value="PDZ AND LIM DOMAIN PROTEIN ZASP-RELATED"/>
    <property type="match status" value="1"/>
</dbReference>
<keyword evidence="2" id="KW-0963">Cytoplasm</keyword>
<protein>
    <recommendedName>
        <fullName evidence="5">PDZ domain-containing protein</fullName>
    </recommendedName>
</protein>
<evidence type="ECO:0000256" key="2">
    <source>
        <dbReference type="ARBA" id="ARBA00022490"/>
    </source>
</evidence>
<comment type="caution">
    <text evidence="6">The sequence shown here is derived from an EMBL/GenBank/DDBJ whole genome shotgun (WGS) entry which is preliminary data.</text>
</comment>